<gene>
    <name evidence="1" type="ORF">BamMEX5DRAFT_1709</name>
</gene>
<evidence type="ECO:0000313" key="2">
    <source>
        <dbReference type="Proteomes" id="UP000004814"/>
    </source>
</evidence>
<dbReference type="AlphaFoldDB" id="B1T1P3"/>
<dbReference type="Proteomes" id="UP000004814">
    <property type="component" value="Unassembled WGS sequence"/>
</dbReference>
<accession>B1T1P3</accession>
<dbReference type="EMBL" id="ABLK01000037">
    <property type="protein sequence ID" value="EDT42479.1"/>
    <property type="molecule type" value="Genomic_DNA"/>
</dbReference>
<name>B1T1P3_9BURK</name>
<comment type="caution">
    <text evidence="1">The sequence shown here is derived from an EMBL/GenBank/DDBJ whole genome shotgun (WGS) entry which is preliminary data.</text>
</comment>
<protein>
    <submittedName>
        <fullName evidence="1">Uncharacterized protein</fullName>
    </submittedName>
</protein>
<reference evidence="1 2" key="1">
    <citation type="submission" date="2008-03" db="EMBL/GenBank/DDBJ databases">
        <title>Sequencing of the draft genome and assembly of Burkholderia ambifaria MEX-5.</title>
        <authorList>
            <consortium name="US DOE Joint Genome Institute (JGI-PGF)"/>
            <person name="Copeland A."/>
            <person name="Lucas S."/>
            <person name="Lapidus A."/>
            <person name="Glavina del Rio T."/>
            <person name="Dalin E."/>
            <person name="Tice H."/>
            <person name="Bruce D."/>
            <person name="Goodwin L."/>
            <person name="Pitluck S."/>
            <person name="Larimer F."/>
            <person name="Land M.L."/>
            <person name="Hauser L."/>
            <person name="Tiedje J."/>
            <person name="Richardson P."/>
        </authorList>
    </citation>
    <scope>NUCLEOTIDE SEQUENCE [LARGE SCALE GENOMIC DNA]</scope>
    <source>
        <strain evidence="1 2">MEX-5</strain>
    </source>
</reference>
<proteinExistence type="predicted"/>
<sequence>MLMPTWPTSISLWNLRAAAPLCVKMPTPLPIGFALTSAIASSSVSTSITTSTGPKISWV</sequence>
<organism evidence="1 2">
    <name type="scientific">Burkholderia ambifaria MEX-5</name>
    <dbReference type="NCBI Taxonomy" id="396597"/>
    <lineage>
        <taxon>Bacteria</taxon>
        <taxon>Pseudomonadati</taxon>
        <taxon>Pseudomonadota</taxon>
        <taxon>Betaproteobacteria</taxon>
        <taxon>Burkholderiales</taxon>
        <taxon>Burkholderiaceae</taxon>
        <taxon>Burkholderia</taxon>
        <taxon>Burkholderia cepacia complex</taxon>
    </lineage>
</organism>
<evidence type="ECO:0000313" key="1">
    <source>
        <dbReference type="EMBL" id="EDT42479.1"/>
    </source>
</evidence>